<name>A0ABR2F355_9ROSI</name>
<comment type="caution">
    <text evidence="1">The sequence shown here is derived from an EMBL/GenBank/DDBJ whole genome shotgun (WGS) entry which is preliminary data.</text>
</comment>
<evidence type="ECO:0000313" key="2">
    <source>
        <dbReference type="Proteomes" id="UP001472677"/>
    </source>
</evidence>
<evidence type="ECO:0000313" key="1">
    <source>
        <dbReference type="EMBL" id="KAK8571429.1"/>
    </source>
</evidence>
<protein>
    <submittedName>
        <fullName evidence="1">Uncharacterized protein</fullName>
    </submittedName>
</protein>
<organism evidence="1 2">
    <name type="scientific">Hibiscus sabdariffa</name>
    <name type="common">roselle</name>
    <dbReference type="NCBI Taxonomy" id="183260"/>
    <lineage>
        <taxon>Eukaryota</taxon>
        <taxon>Viridiplantae</taxon>
        <taxon>Streptophyta</taxon>
        <taxon>Embryophyta</taxon>
        <taxon>Tracheophyta</taxon>
        <taxon>Spermatophyta</taxon>
        <taxon>Magnoliopsida</taxon>
        <taxon>eudicotyledons</taxon>
        <taxon>Gunneridae</taxon>
        <taxon>Pentapetalae</taxon>
        <taxon>rosids</taxon>
        <taxon>malvids</taxon>
        <taxon>Malvales</taxon>
        <taxon>Malvaceae</taxon>
        <taxon>Malvoideae</taxon>
        <taxon>Hibiscus</taxon>
    </lineage>
</organism>
<proteinExistence type="predicted"/>
<reference evidence="1 2" key="1">
    <citation type="journal article" date="2024" name="G3 (Bethesda)">
        <title>Genome assembly of Hibiscus sabdariffa L. provides insights into metabolisms of medicinal natural products.</title>
        <authorList>
            <person name="Kim T."/>
        </authorList>
    </citation>
    <scope>NUCLEOTIDE SEQUENCE [LARGE SCALE GENOMIC DNA]</scope>
    <source>
        <strain evidence="1">TK-2024</strain>
        <tissue evidence="1">Old leaves</tissue>
    </source>
</reference>
<dbReference type="Proteomes" id="UP001472677">
    <property type="component" value="Unassembled WGS sequence"/>
</dbReference>
<sequence length="66" mass="7291">MERELVHLFEAARKPAVLDGPEVSGCVDALNQLKAFPRLPRVKINGTTGAVEVDKTSRQFNKARQS</sequence>
<accession>A0ABR2F355</accession>
<dbReference type="EMBL" id="JBBPBM010000008">
    <property type="protein sequence ID" value="KAK8571429.1"/>
    <property type="molecule type" value="Genomic_DNA"/>
</dbReference>
<keyword evidence="2" id="KW-1185">Reference proteome</keyword>
<gene>
    <name evidence="1" type="ORF">V6N12_027518</name>
</gene>